<dbReference type="InterPro" id="IPR035892">
    <property type="entry name" value="C2_domain_sf"/>
</dbReference>
<feature type="compositionally biased region" description="Basic and acidic residues" evidence="2">
    <location>
        <begin position="423"/>
        <end position="451"/>
    </location>
</feature>
<dbReference type="SMART" id="SM00239">
    <property type="entry name" value="C2"/>
    <property type="match status" value="1"/>
</dbReference>
<dbReference type="InterPro" id="IPR006608">
    <property type="entry name" value="CC2D1A/B_DM14"/>
</dbReference>
<dbReference type="EnsemblMetazoa" id="XM_030983165">
    <property type="protein sequence ID" value="XP_030839025"/>
    <property type="gene ID" value="LOC584450"/>
</dbReference>
<keyword evidence="5" id="KW-1185">Reference proteome</keyword>
<dbReference type="SUPFAM" id="SSF49562">
    <property type="entry name" value="C2 domain (Calcium/lipid-binding domain, CaLB)"/>
    <property type="match status" value="1"/>
</dbReference>
<evidence type="ECO:0000313" key="5">
    <source>
        <dbReference type="Proteomes" id="UP000007110"/>
    </source>
</evidence>
<feature type="region of interest" description="Disordered" evidence="2">
    <location>
        <begin position="883"/>
        <end position="913"/>
    </location>
</feature>
<dbReference type="GO" id="GO:0001227">
    <property type="term" value="F:DNA-binding transcription repressor activity, RNA polymerase II-specific"/>
    <property type="evidence" value="ECO:0007669"/>
    <property type="project" value="InterPro"/>
</dbReference>
<sequence>MFGRGKKSNNAPPKSDQVRKTNTDMFGMPDLSAYAVNAEVGVSDEALEAELAALLEEEDDDAPQITRQRRPAPAPAKQNKTVDAIKHIDAMAAEAMKDIDDDDLDDDDEDEDLLLAELEDITQESSETLTPPVPSPNMATRPSPKPSPAAESSPAPGLRPGPSSVNRSPSPARKSGPGTAAPSPSQTQKPSEPADMNTLLQQRAQSYQQAIVAAEAAGEGSKVRRYKRQLKTLTDMLRKVKLGKPVDKEEIPPDVFVPKPAADEQPPPQQQQQQHQPVPAPRAPAVTHPTSPPAIVERPDPAQSKSTDADQLKLLSVKRDQYKMAALLAKRSGDIKTAAEHLKVAKQFDAVINALEAGQQVDLSGMPGPPPQPAAAAPRQPPAPHPTRAPAPTAPAPTAPGQAPVPGPGPSASSDQGYPSPKTDLEALLQRREKYKSMVDKAKEENNDSKARRIGRIVKQYEDTMRKQKLGKPVDLSELPALPEFPPFPSQSGGQTAPPVAQAVDLAAPPAAAPVVTAAAGASAPQASRPAPSRPPAPTRQMSAKENMYQRNIVVLKDRIKQFKMLALESKKSGDIYEAKRLLKIAKEIEHMLSAAEGGLPVNLDSIPKVPQKELEAVSPPTSPEPEGGFETVADGNAQEVYARLIATLQKQIEVCEGNAKVYGKLGNIKSEKRFQEFQDSCQQDLDLLISKQSRGEVIPRHHYEQRTLPSVRLCPDVKENEAEITIVQGLQLHCPNEKDSKDIDTYIKAEFPYPSDEPPTHKTGWAKGADNPQYNFSFTVEINRSSRTFNSAIKRKAVKLEIIYSKGLLRGHKTLGTASLKLAELENKCELHESVPLMDGRREIGGKIEVKVRLHHPLSGLKEDFVKEKWLIIDSVHKKTKISSPPAAASQQKQSPSKSSSGGGRSSGSVQRTSATDCVEILKWEIGTLKKKIGDMQAHKQQVPNEFIMSYKALQERLQKLQTFLKEGGSQARHAYVSRLQALSPNLFAQAKESLQAGQKDKASMFMTKRKLVDAEIASLSRR</sequence>
<dbReference type="PANTHER" id="PTHR13076">
    <property type="entry name" value="COILED-COIL AND C2 DOMAIN-CONTAINING PROTEIN 1-LIKE"/>
    <property type="match status" value="1"/>
</dbReference>
<dbReference type="Pfam" id="PF00168">
    <property type="entry name" value="C2"/>
    <property type="match status" value="1"/>
</dbReference>
<evidence type="ECO:0000256" key="2">
    <source>
        <dbReference type="SAM" id="MobiDB-lite"/>
    </source>
</evidence>
<dbReference type="InParanoid" id="A0A7M7NN39"/>
<proteinExistence type="inferred from homology"/>
<feature type="compositionally biased region" description="Polar residues" evidence="2">
    <location>
        <begin position="198"/>
        <end position="207"/>
    </location>
</feature>
<dbReference type="GO" id="GO:0006357">
    <property type="term" value="P:regulation of transcription by RNA polymerase II"/>
    <property type="evidence" value="ECO:0000318"/>
    <property type="project" value="GO_Central"/>
</dbReference>
<feature type="compositionally biased region" description="Low complexity" evidence="2">
    <location>
        <begin position="497"/>
        <end position="531"/>
    </location>
</feature>
<evidence type="ECO:0000259" key="3">
    <source>
        <dbReference type="PROSITE" id="PS50004"/>
    </source>
</evidence>
<dbReference type="GO" id="GO:0000981">
    <property type="term" value="F:DNA-binding transcription factor activity, RNA polymerase II-specific"/>
    <property type="evidence" value="ECO:0000318"/>
    <property type="project" value="GO_Central"/>
</dbReference>
<dbReference type="InterPro" id="IPR039725">
    <property type="entry name" value="CC2D1A/B"/>
</dbReference>
<feature type="compositionally biased region" description="Low complexity" evidence="2">
    <location>
        <begin position="884"/>
        <end position="901"/>
    </location>
</feature>
<comment type="similarity">
    <text evidence="1">Belongs to the CC2D1 family.</text>
</comment>
<feature type="compositionally biased region" description="Low complexity" evidence="2">
    <location>
        <begin position="258"/>
        <end position="277"/>
    </location>
</feature>
<dbReference type="Gene3D" id="2.60.40.150">
    <property type="entry name" value="C2 domain"/>
    <property type="match status" value="1"/>
</dbReference>
<dbReference type="SMART" id="SM00685">
    <property type="entry name" value="DM14"/>
    <property type="match status" value="4"/>
</dbReference>
<feature type="compositionally biased region" description="Pro residues" evidence="2">
    <location>
        <begin position="367"/>
        <end position="409"/>
    </location>
</feature>
<dbReference type="GO" id="GO:0005634">
    <property type="term" value="C:nucleus"/>
    <property type="evidence" value="ECO:0000318"/>
    <property type="project" value="GO_Central"/>
</dbReference>
<dbReference type="OMA" id="IMCRNTR"/>
<feature type="region of interest" description="Disordered" evidence="2">
    <location>
        <begin position="1"/>
        <end position="25"/>
    </location>
</feature>
<dbReference type="Proteomes" id="UP000007110">
    <property type="component" value="Unassembled WGS sequence"/>
</dbReference>
<dbReference type="OrthoDB" id="19996at2759"/>
<dbReference type="GO" id="GO:0000978">
    <property type="term" value="F:RNA polymerase II cis-regulatory region sequence-specific DNA binding"/>
    <property type="evidence" value="ECO:0000318"/>
    <property type="project" value="GO_Central"/>
</dbReference>
<dbReference type="Pfam" id="PF21528">
    <property type="entry name" value="CC2D1A-B_DM14"/>
    <property type="match status" value="3"/>
</dbReference>
<feature type="domain" description="C2" evidence="3">
    <location>
        <begin position="704"/>
        <end position="836"/>
    </location>
</feature>
<reference evidence="5" key="1">
    <citation type="submission" date="2015-02" db="EMBL/GenBank/DDBJ databases">
        <title>Genome sequencing for Strongylocentrotus purpuratus.</title>
        <authorList>
            <person name="Murali S."/>
            <person name="Liu Y."/>
            <person name="Vee V."/>
            <person name="English A."/>
            <person name="Wang M."/>
            <person name="Skinner E."/>
            <person name="Han Y."/>
            <person name="Muzny D.M."/>
            <person name="Worley K.C."/>
            <person name="Gibbs R.A."/>
        </authorList>
    </citation>
    <scope>NUCLEOTIDE SEQUENCE</scope>
</reference>
<evidence type="ECO:0000313" key="4">
    <source>
        <dbReference type="EnsemblMetazoa" id="XP_030839025"/>
    </source>
</evidence>
<dbReference type="RefSeq" id="XP_030839025.1">
    <property type="nucleotide sequence ID" value="XM_030983165.1"/>
</dbReference>
<feature type="region of interest" description="Disordered" evidence="2">
    <location>
        <begin position="97"/>
        <end position="207"/>
    </location>
</feature>
<dbReference type="PANTHER" id="PTHR13076:SF9">
    <property type="entry name" value="COILED-COIL AND C2 DOMAIN-CONTAINING PROTEIN 1-LIKE"/>
    <property type="match status" value="1"/>
</dbReference>
<dbReference type="PROSITE" id="PS50004">
    <property type="entry name" value="C2"/>
    <property type="match status" value="1"/>
</dbReference>
<feature type="region of interest" description="Disordered" evidence="2">
    <location>
        <begin position="54"/>
        <end position="85"/>
    </location>
</feature>
<name>A0A7M7NN39_STRPU</name>
<dbReference type="KEGG" id="spu:584450"/>
<dbReference type="InterPro" id="IPR000008">
    <property type="entry name" value="C2_dom"/>
</dbReference>
<dbReference type="GeneID" id="584450"/>
<dbReference type="FunCoup" id="A0A7M7NN39">
    <property type="interactions" value="1211"/>
</dbReference>
<reference evidence="4" key="2">
    <citation type="submission" date="2021-01" db="UniProtKB">
        <authorList>
            <consortium name="EnsemblMetazoa"/>
        </authorList>
    </citation>
    <scope>IDENTIFICATION</scope>
</reference>
<organism evidence="4 5">
    <name type="scientific">Strongylocentrotus purpuratus</name>
    <name type="common">Purple sea urchin</name>
    <dbReference type="NCBI Taxonomy" id="7668"/>
    <lineage>
        <taxon>Eukaryota</taxon>
        <taxon>Metazoa</taxon>
        <taxon>Echinodermata</taxon>
        <taxon>Eleutherozoa</taxon>
        <taxon>Echinozoa</taxon>
        <taxon>Echinoidea</taxon>
        <taxon>Euechinoidea</taxon>
        <taxon>Echinacea</taxon>
        <taxon>Camarodonta</taxon>
        <taxon>Echinidea</taxon>
        <taxon>Strongylocentrotidae</taxon>
        <taxon>Strongylocentrotus</taxon>
    </lineage>
</organism>
<evidence type="ECO:0000256" key="1">
    <source>
        <dbReference type="ARBA" id="ARBA00010672"/>
    </source>
</evidence>
<feature type="compositionally biased region" description="Acidic residues" evidence="2">
    <location>
        <begin position="99"/>
        <end position="122"/>
    </location>
</feature>
<accession>A0A7M7NN39</accession>
<feature type="region of interest" description="Disordered" evidence="2">
    <location>
        <begin position="361"/>
        <end position="545"/>
    </location>
</feature>
<dbReference type="AlphaFoldDB" id="A0A7M7NN39"/>
<feature type="region of interest" description="Disordered" evidence="2">
    <location>
        <begin position="232"/>
        <end position="312"/>
    </location>
</feature>
<protein>
    <recommendedName>
        <fullName evidence="3">C2 domain-containing protein</fullName>
    </recommendedName>
</protein>